<reference evidence="10" key="1">
    <citation type="submission" date="2018-11" db="EMBL/GenBank/DDBJ databases">
        <title>Genome sequencing of a novel mesophilic and cellulolytic organism within the genus Hungateiclostridium.</title>
        <authorList>
            <person name="Rettenmaier R."/>
            <person name="Liebl W."/>
            <person name="Zverlov V."/>
        </authorList>
    </citation>
    <scope>NUCLEOTIDE SEQUENCE [LARGE SCALE GENOMIC DNA]</scope>
    <source>
        <strain evidence="10">N2K1</strain>
    </source>
</reference>
<evidence type="ECO:0000259" key="8">
    <source>
        <dbReference type="PROSITE" id="PS50928"/>
    </source>
</evidence>
<dbReference type="PROSITE" id="PS50928">
    <property type="entry name" value="ABC_TM1"/>
    <property type="match status" value="1"/>
</dbReference>
<dbReference type="AlphaFoldDB" id="A0A4Q0I635"/>
<feature type="transmembrane region" description="Helical" evidence="7">
    <location>
        <begin position="92"/>
        <end position="112"/>
    </location>
</feature>
<dbReference type="Proteomes" id="UP000289166">
    <property type="component" value="Unassembled WGS sequence"/>
</dbReference>
<dbReference type="InterPro" id="IPR050809">
    <property type="entry name" value="UgpAE/MalFG_permease"/>
</dbReference>
<feature type="transmembrane region" description="Helical" evidence="7">
    <location>
        <begin position="281"/>
        <end position="300"/>
    </location>
</feature>
<dbReference type="EMBL" id="RLII01000018">
    <property type="protein sequence ID" value="RXE58412.1"/>
    <property type="molecule type" value="Genomic_DNA"/>
</dbReference>
<evidence type="ECO:0000256" key="1">
    <source>
        <dbReference type="ARBA" id="ARBA00004651"/>
    </source>
</evidence>
<dbReference type="OrthoDB" id="384651at2"/>
<feature type="transmembrane region" description="Helical" evidence="7">
    <location>
        <begin position="124"/>
        <end position="148"/>
    </location>
</feature>
<keyword evidence="10" id="KW-1185">Reference proteome</keyword>
<accession>A0A4Q0I635</accession>
<evidence type="ECO:0000256" key="4">
    <source>
        <dbReference type="ARBA" id="ARBA00022692"/>
    </source>
</evidence>
<evidence type="ECO:0000313" key="9">
    <source>
        <dbReference type="EMBL" id="RXE58412.1"/>
    </source>
</evidence>
<dbReference type="InterPro" id="IPR000515">
    <property type="entry name" value="MetI-like"/>
</dbReference>
<gene>
    <name evidence="9" type="ORF">EFD62_12165</name>
</gene>
<comment type="similarity">
    <text evidence="7">Belongs to the binding-protein-dependent transport system permease family.</text>
</comment>
<feature type="transmembrane region" description="Helical" evidence="7">
    <location>
        <begin position="32"/>
        <end position="49"/>
    </location>
</feature>
<name>A0A4Q0I635_9FIRM</name>
<evidence type="ECO:0000313" key="10">
    <source>
        <dbReference type="Proteomes" id="UP000289166"/>
    </source>
</evidence>
<feature type="transmembrane region" description="Helical" evidence="7">
    <location>
        <begin position="237"/>
        <end position="261"/>
    </location>
</feature>
<feature type="domain" description="ABC transmembrane type-1" evidence="8">
    <location>
        <begin position="88"/>
        <end position="302"/>
    </location>
</feature>
<evidence type="ECO:0000256" key="7">
    <source>
        <dbReference type="RuleBase" id="RU363032"/>
    </source>
</evidence>
<comment type="caution">
    <text evidence="9">The sequence shown here is derived from an EMBL/GenBank/DDBJ whole genome shotgun (WGS) entry which is preliminary data.</text>
</comment>
<keyword evidence="2 7" id="KW-0813">Transport</keyword>
<evidence type="ECO:0000256" key="2">
    <source>
        <dbReference type="ARBA" id="ARBA00022448"/>
    </source>
</evidence>
<evidence type="ECO:0000256" key="5">
    <source>
        <dbReference type="ARBA" id="ARBA00022989"/>
    </source>
</evidence>
<dbReference type="Gene3D" id="1.10.3720.10">
    <property type="entry name" value="MetI-like"/>
    <property type="match status" value="1"/>
</dbReference>
<dbReference type="GO" id="GO:0055085">
    <property type="term" value="P:transmembrane transport"/>
    <property type="evidence" value="ECO:0007669"/>
    <property type="project" value="InterPro"/>
</dbReference>
<keyword evidence="3" id="KW-1003">Cell membrane</keyword>
<comment type="subcellular location">
    <subcellularLocation>
        <location evidence="1 7">Cell membrane</location>
        <topology evidence="1 7">Multi-pass membrane protein</topology>
    </subcellularLocation>
</comment>
<proteinExistence type="inferred from homology"/>
<dbReference type="PANTHER" id="PTHR43227">
    <property type="entry name" value="BLL4140 PROTEIN"/>
    <property type="match status" value="1"/>
</dbReference>
<organism evidence="9 10">
    <name type="scientific">Acetivibrio mesophilus</name>
    <dbReference type="NCBI Taxonomy" id="2487273"/>
    <lineage>
        <taxon>Bacteria</taxon>
        <taxon>Bacillati</taxon>
        <taxon>Bacillota</taxon>
        <taxon>Clostridia</taxon>
        <taxon>Eubacteriales</taxon>
        <taxon>Oscillospiraceae</taxon>
        <taxon>Acetivibrio</taxon>
    </lineage>
</organism>
<evidence type="ECO:0000256" key="3">
    <source>
        <dbReference type="ARBA" id="ARBA00022475"/>
    </source>
</evidence>
<keyword evidence="5 7" id="KW-1133">Transmembrane helix</keyword>
<keyword evidence="6 7" id="KW-0472">Membrane</keyword>
<dbReference type="PANTHER" id="PTHR43227:SF11">
    <property type="entry name" value="BLL4140 PROTEIN"/>
    <property type="match status" value="1"/>
</dbReference>
<dbReference type="CDD" id="cd06261">
    <property type="entry name" value="TM_PBP2"/>
    <property type="match status" value="1"/>
</dbReference>
<dbReference type="RefSeq" id="WP_069193666.1">
    <property type="nucleotide sequence ID" value="NZ_RLII01000018.1"/>
</dbReference>
<protein>
    <submittedName>
        <fullName evidence="9">Sugar ABC transporter permease</fullName>
    </submittedName>
</protein>
<keyword evidence="4 7" id="KW-0812">Transmembrane</keyword>
<dbReference type="InterPro" id="IPR035906">
    <property type="entry name" value="MetI-like_sf"/>
</dbReference>
<dbReference type="SUPFAM" id="SSF161098">
    <property type="entry name" value="MetI-like"/>
    <property type="match status" value="1"/>
</dbReference>
<sequence length="315" mass="35297">MSTNTTVVAEKGMVKQKSRSEFARKFHRQKPILILLIPGILWYIIFKYTPMLGALAAFTDYGTKAKISFIGFENFIQLFTSPGFWGAFRNTLIISFCNLLFYFPLPIILALLMNELIFVRLKRLVQFIVYIPHFFSWVVVGAIFAMLLSPSEGIVNQIIMSLGGDPIYFMADQNWFRSVLVGSYMWRDVGYGTIIYIATISTIDVQLYDAATVDGAGYWQKMLYVTLPSLKSTIATVLLLTVARVLLIFEQVLVMYVPSVYSVSEVLTTYSFTEGLLNGNIGYATAVSLFTAVVSAILVIGCNKISKKFLGEGII</sequence>
<evidence type="ECO:0000256" key="6">
    <source>
        <dbReference type="ARBA" id="ARBA00023136"/>
    </source>
</evidence>
<dbReference type="GO" id="GO:0005886">
    <property type="term" value="C:plasma membrane"/>
    <property type="evidence" value="ECO:0007669"/>
    <property type="project" value="UniProtKB-SubCell"/>
</dbReference>
<dbReference type="Pfam" id="PF00528">
    <property type="entry name" value="BPD_transp_1"/>
    <property type="match status" value="1"/>
</dbReference>